<dbReference type="PANTHER" id="PTHR47799">
    <property type="entry name" value="OMEGA-AMIDASE YAFV"/>
    <property type="match status" value="1"/>
</dbReference>
<comment type="similarity">
    <text evidence="1">Belongs to the carbon-nitrogen hydrolase superfamily. NIT1/NIT2 family.</text>
</comment>
<keyword evidence="8" id="KW-1185">Reference proteome</keyword>
<dbReference type="Pfam" id="PF00795">
    <property type="entry name" value="CN_hydrolase"/>
    <property type="match status" value="1"/>
</dbReference>
<evidence type="ECO:0000256" key="1">
    <source>
        <dbReference type="ARBA" id="ARBA00010613"/>
    </source>
</evidence>
<evidence type="ECO:0000256" key="2">
    <source>
        <dbReference type="ARBA" id="ARBA00022801"/>
    </source>
</evidence>
<dbReference type="GO" id="GO:0106008">
    <property type="term" value="F:2-oxoglutaramate amidase activity"/>
    <property type="evidence" value="ECO:0007669"/>
    <property type="project" value="TreeGrafter"/>
</dbReference>
<proteinExistence type="inferred from homology"/>
<name>A0A839UTE4_9GAMM</name>
<evidence type="ECO:0000256" key="3">
    <source>
        <dbReference type="ARBA" id="ARBA00039118"/>
    </source>
</evidence>
<dbReference type="RefSeq" id="WP_183910094.1">
    <property type="nucleotide sequence ID" value="NZ_JACHXZ010000002.1"/>
</dbReference>
<dbReference type="GO" id="GO:0050152">
    <property type="term" value="F:omega-amidase activity"/>
    <property type="evidence" value="ECO:0007669"/>
    <property type="project" value="UniProtKB-EC"/>
</dbReference>
<reference evidence="7 8" key="1">
    <citation type="submission" date="2020-08" db="EMBL/GenBank/DDBJ databases">
        <title>Genomic Encyclopedia of Type Strains, Phase III (KMG-III): the genomes of soil and plant-associated and newly described type strains.</title>
        <authorList>
            <person name="Whitman W."/>
        </authorList>
    </citation>
    <scope>NUCLEOTIDE SEQUENCE [LARGE SCALE GENOMIC DNA]</scope>
    <source>
        <strain evidence="7 8">CECT 8571</strain>
    </source>
</reference>
<dbReference type="SUPFAM" id="SSF56317">
    <property type="entry name" value="Carbon-nitrogen hydrolase"/>
    <property type="match status" value="1"/>
</dbReference>
<accession>A0A839UTE4</accession>
<dbReference type="PROSITE" id="PS50263">
    <property type="entry name" value="CN_HYDROLASE"/>
    <property type="match status" value="1"/>
</dbReference>
<keyword evidence="2 7" id="KW-0378">Hydrolase</keyword>
<evidence type="ECO:0000256" key="4">
    <source>
        <dbReference type="ARBA" id="ARBA00052904"/>
    </source>
</evidence>
<dbReference type="NCBIfam" id="NF007757">
    <property type="entry name" value="PRK10438.1"/>
    <property type="match status" value="1"/>
</dbReference>
<dbReference type="EMBL" id="JACHXZ010000002">
    <property type="protein sequence ID" value="MBB3168625.1"/>
    <property type="molecule type" value="Genomic_DNA"/>
</dbReference>
<comment type="caution">
    <text evidence="7">The sequence shown here is derived from an EMBL/GenBank/DDBJ whole genome shotgun (WGS) entry which is preliminary data.</text>
</comment>
<dbReference type="PANTHER" id="PTHR47799:SF1">
    <property type="entry name" value="OMEGA-AMIDASE YAFV"/>
    <property type="match status" value="1"/>
</dbReference>
<evidence type="ECO:0000256" key="5">
    <source>
        <dbReference type="ARBA" id="ARBA00072139"/>
    </source>
</evidence>
<organism evidence="7 8">
    <name type="scientific">Simiduia aestuariiviva</name>
    <dbReference type="NCBI Taxonomy" id="1510459"/>
    <lineage>
        <taxon>Bacteria</taxon>
        <taxon>Pseudomonadati</taxon>
        <taxon>Pseudomonadota</taxon>
        <taxon>Gammaproteobacteria</taxon>
        <taxon>Cellvibrionales</taxon>
        <taxon>Cellvibrionaceae</taxon>
        <taxon>Simiduia</taxon>
    </lineage>
</organism>
<dbReference type="AlphaFoldDB" id="A0A839UTE4"/>
<dbReference type="InterPro" id="IPR036526">
    <property type="entry name" value="C-N_Hydrolase_sf"/>
</dbReference>
<protein>
    <recommendedName>
        <fullName evidence="5">Omega-amidase YafV</fullName>
        <ecNumber evidence="3">3.5.1.3</ecNumber>
    </recommendedName>
</protein>
<comment type="catalytic activity">
    <reaction evidence="4">
        <text>a monoamide of a dicarboxylate + H2O = a dicarboxylate + NH4(+)</text>
        <dbReference type="Rhea" id="RHEA:11716"/>
        <dbReference type="ChEBI" id="CHEBI:15377"/>
        <dbReference type="ChEBI" id="CHEBI:28938"/>
        <dbReference type="ChEBI" id="CHEBI:28965"/>
        <dbReference type="ChEBI" id="CHEBI:77450"/>
        <dbReference type="EC" id="3.5.1.3"/>
    </reaction>
</comment>
<evidence type="ECO:0000259" key="6">
    <source>
        <dbReference type="PROSITE" id="PS50263"/>
    </source>
</evidence>
<dbReference type="Proteomes" id="UP000559987">
    <property type="component" value="Unassembled WGS sequence"/>
</dbReference>
<feature type="domain" description="CN hydrolase" evidence="6">
    <location>
        <begin position="5"/>
        <end position="236"/>
    </location>
</feature>
<evidence type="ECO:0000313" key="7">
    <source>
        <dbReference type="EMBL" id="MBB3168625.1"/>
    </source>
</evidence>
<dbReference type="InterPro" id="IPR052737">
    <property type="entry name" value="Omega-amidase_YafV"/>
</dbReference>
<dbReference type="InterPro" id="IPR003010">
    <property type="entry name" value="C-N_Hydrolase"/>
</dbReference>
<sequence>MKERLAVGLLQADLVWQAPEDNRALLADVLAESALGLDLALLPETFTTGFTQAAEAFAEPAEGPTLAWMAEQAAAHQLTLAGSYLVEEEGCYYNRLVWMPPNGDYATYDKRHLFSMAGEHTVFTAGAERKVFTCHGWRCCPMICYDLRFPVWSRSRQDYDLLFYVANWPEARARHWQRLLPARAIENQAFVAGVNRVGMDGEGFSYAGDSQILDPLGDSIAENEGGETVLRAELSAFQLARLRDKFPVLEDADEFQLKL</sequence>
<dbReference type="EC" id="3.5.1.3" evidence="3"/>
<dbReference type="Gene3D" id="3.60.110.10">
    <property type="entry name" value="Carbon-nitrogen hydrolase"/>
    <property type="match status" value="1"/>
</dbReference>
<dbReference type="FunFam" id="3.60.110.10:FF:000004">
    <property type="entry name" value="Carbon-nitrogen hydrolase"/>
    <property type="match status" value="1"/>
</dbReference>
<gene>
    <name evidence="7" type="ORF">FHS30_001809</name>
</gene>
<evidence type="ECO:0000313" key="8">
    <source>
        <dbReference type="Proteomes" id="UP000559987"/>
    </source>
</evidence>